<protein>
    <submittedName>
        <fullName evidence="1">(northern house mosquito) hypothetical protein</fullName>
    </submittedName>
</protein>
<sequence length="131" mass="14473">MPVAIPVIVRTVIAIVLIDQVPVQIPLRTAPAIPADVTLPAVRTRPAAAVPVPLVVVPFPKTQKDATLVRSTHPLKKSVCVSSAGCALVGWSCSSFLMAPEGERAAHNYFERPRLPRWSRWSSRWLRFRFL</sequence>
<proteinExistence type="predicted"/>
<reference evidence="1" key="1">
    <citation type="submission" date="2021-05" db="EMBL/GenBank/DDBJ databases">
        <authorList>
            <person name="Alioto T."/>
            <person name="Alioto T."/>
            <person name="Gomez Garrido J."/>
        </authorList>
    </citation>
    <scope>NUCLEOTIDE SEQUENCE</scope>
</reference>
<dbReference type="AlphaFoldDB" id="A0A8D8CPK5"/>
<name>A0A8D8CPK5_CULPI</name>
<dbReference type="EMBL" id="HBUE01134466">
    <property type="protein sequence ID" value="CAG6498095.1"/>
    <property type="molecule type" value="Transcribed_RNA"/>
</dbReference>
<dbReference type="EMBL" id="HBUE01134469">
    <property type="protein sequence ID" value="CAG6498099.1"/>
    <property type="molecule type" value="Transcribed_RNA"/>
</dbReference>
<dbReference type="EMBL" id="HBUE01134463">
    <property type="protein sequence ID" value="CAG6498094.1"/>
    <property type="molecule type" value="Transcribed_RNA"/>
</dbReference>
<accession>A0A8D8CPK5</accession>
<organism evidence="1">
    <name type="scientific">Culex pipiens</name>
    <name type="common">House mosquito</name>
    <dbReference type="NCBI Taxonomy" id="7175"/>
    <lineage>
        <taxon>Eukaryota</taxon>
        <taxon>Metazoa</taxon>
        <taxon>Ecdysozoa</taxon>
        <taxon>Arthropoda</taxon>
        <taxon>Hexapoda</taxon>
        <taxon>Insecta</taxon>
        <taxon>Pterygota</taxon>
        <taxon>Neoptera</taxon>
        <taxon>Endopterygota</taxon>
        <taxon>Diptera</taxon>
        <taxon>Nematocera</taxon>
        <taxon>Culicoidea</taxon>
        <taxon>Culicidae</taxon>
        <taxon>Culicinae</taxon>
        <taxon>Culicini</taxon>
        <taxon>Culex</taxon>
        <taxon>Culex</taxon>
    </lineage>
</organism>
<evidence type="ECO:0000313" key="1">
    <source>
        <dbReference type="EMBL" id="CAG6498095.1"/>
    </source>
</evidence>